<keyword evidence="2" id="KW-0812">Transmembrane</keyword>
<evidence type="ECO:0000313" key="3">
    <source>
        <dbReference type="EMBL" id="KAA1260555.1"/>
    </source>
</evidence>
<name>A0A5B1CKZ7_9BACT</name>
<dbReference type="AlphaFoldDB" id="A0A5B1CKZ7"/>
<accession>A0A5B1CKZ7</accession>
<evidence type="ECO:0000256" key="2">
    <source>
        <dbReference type="SAM" id="Phobius"/>
    </source>
</evidence>
<protein>
    <submittedName>
        <fullName evidence="3">Uncharacterized protein</fullName>
    </submittedName>
</protein>
<sequence length="124" mass="13331">MMWGPRSGCSRTRQGAAGPPGLTFDSVGQDPRHRAGAPSGTKVSAIGASPGLMKIRWVMFFANQLNIANCKMNIANCKFLGSGICWSIYIFSVFILQFAINTEAGQPQIPKAIQFPCTQTFSSA</sequence>
<keyword evidence="4" id="KW-1185">Reference proteome</keyword>
<keyword evidence="2" id="KW-1133">Transmembrane helix</keyword>
<feature type="region of interest" description="Disordered" evidence="1">
    <location>
        <begin position="1"/>
        <end position="42"/>
    </location>
</feature>
<feature type="transmembrane region" description="Helical" evidence="2">
    <location>
        <begin position="79"/>
        <end position="100"/>
    </location>
</feature>
<keyword evidence="2" id="KW-0472">Membrane</keyword>
<dbReference type="Proteomes" id="UP000322699">
    <property type="component" value="Unassembled WGS sequence"/>
</dbReference>
<comment type="caution">
    <text evidence="3">The sequence shown here is derived from an EMBL/GenBank/DDBJ whole genome shotgun (WGS) entry which is preliminary data.</text>
</comment>
<evidence type="ECO:0000313" key="4">
    <source>
        <dbReference type="Proteomes" id="UP000322699"/>
    </source>
</evidence>
<organism evidence="3 4">
    <name type="scientific">Rubripirellula obstinata</name>
    <dbReference type="NCBI Taxonomy" id="406547"/>
    <lineage>
        <taxon>Bacteria</taxon>
        <taxon>Pseudomonadati</taxon>
        <taxon>Planctomycetota</taxon>
        <taxon>Planctomycetia</taxon>
        <taxon>Pirellulales</taxon>
        <taxon>Pirellulaceae</taxon>
        <taxon>Rubripirellula</taxon>
    </lineage>
</organism>
<evidence type="ECO:0000256" key="1">
    <source>
        <dbReference type="SAM" id="MobiDB-lite"/>
    </source>
</evidence>
<dbReference type="EMBL" id="VRLW01000001">
    <property type="protein sequence ID" value="KAA1260555.1"/>
    <property type="molecule type" value="Genomic_DNA"/>
</dbReference>
<gene>
    <name evidence="3" type="ORF">LF1_30950</name>
</gene>
<reference evidence="3 4" key="1">
    <citation type="submission" date="2019-08" db="EMBL/GenBank/DDBJ databases">
        <title>Deep-cultivation of Planctomycetes and their phenomic and genomic characterization uncovers novel biology.</title>
        <authorList>
            <person name="Wiegand S."/>
            <person name="Jogler M."/>
            <person name="Boedeker C."/>
            <person name="Pinto D."/>
            <person name="Vollmers J."/>
            <person name="Rivas-Marin E."/>
            <person name="Kohn T."/>
            <person name="Peeters S.H."/>
            <person name="Heuer A."/>
            <person name="Rast P."/>
            <person name="Oberbeckmann S."/>
            <person name="Bunk B."/>
            <person name="Jeske O."/>
            <person name="Meyerdierks A."/>
            <person name="Storesund J.E."/>
            <person name="Kallscheuer N."/>
            <person name="Luecker S."/>
            <person name="Lage O.M."/>
            <person name="Pohl T."/>
            <person name="Merkel B.J."/>
            <person name="Hornburger P."/>
            <person name="Mueller R.-W."/>
            <person name="Bruemmer F."/>
            <person name="Labrenz M."/>
            <person name="Spormann A.M."/>
            <person name="Op Den Camp H."/>
            <person name="Overmann J."/>
            <person name="Amann R."/>
            <person name="Jetten M.S.M."/>
            <person name="Mascher T."/>
            <person name="Medema M.H."/>
            <person name="Devos D.P."/>
            <person name="Kaster A.-K."/>
            <person name="Ovreas L."/>
            <person name="Rohde M."/>
            <person name="Galperin M.Y."/>
            <person name="Jogler C."/>
        </authorList>
    </citation>
    <scope>NUCLEOTIDE SEQUENCE [LARGE SCALE GENOMIC DNA]</scope>
    <source>
        <strain evidence="3 4">LF1</strain>
    </source>
</reference>
<proteinExistence type="predicted"/>